<evidence type="ECO:0000313" key="2">
    <source>
        <dbReference type="Proteomes" id="UP000001116"/>
    </source>
</evidence>
<dbReference type="EMBL" id="CP000751">
    <property type="protein sequence ID" value="ABS06129.1"/>
    <property type="molecule type" value="Genomic_DNA"/>
</dbReference>
<sequence length="113" mass="11815">MSTETPIPRAAILASAGDAVAAAAAVQEAEYGRCEIPDDLESMTCVCGTDIGRGDGFANSDTNAVEMDHGWDGKHFACQRCGRVFDQSQHDEASGLVLVVAGPQEFTPLAEQG</sequence>
<evidence type="ECO:0000313" key="1">
    <source>
        <dbReference type="EMBL" id="ABS06129.1"/>
    </source>
</evidence>
<gene>
    <name evidence="1" type="ordered locus">Krad_4671</name>
</gene>
<keyword evidence="1" id="KW-0614">Plasmid</keyword>
<accession>A6WH40</accession>
<dbReference type="OrthoDB" id="9949760at2"/>
<proteinExistence type="predicted"/>
<dbReference type="Proteomes" id="UP000001116">
    <property type="component" value="Plasmid pKRAD01"/>
</dbReference>
<name>A6WH40_KINRD</name>
<dbReference type="KEGG" id="kra:Krad_4671"/>
<dbReference type="AlphaFoldDB" id="A6WH40"/>
<dbReference type="RefSeq" id="WP_012001893.1">
    <property type="nucleotide sequence ID" value="NC_009806.1"/>
</dbReference>
<protein>
    <submittedName>
        <fullName evidence="1">Uncharacterized protein</fullName>
    </submittedName>
</protein>
<geneLocation type="plasmid" evidence="1 2">
    <name>pKRAD01</name>
</geneLocation>
<organism evidence="1 2">
    <name type="scientific">Kineococcus radiotolerans (strain ATCC BAA-149 / DSM 14245 / SRS30216)</name>
    <dbReference type="NCBI Taxonomy" id="266940"/>
    <lineage>
        <taxon>Bacteria</taxon>
        <taxon>Bacillati</taxon>
        <taxon>Actinomycetota</taxon>
        <taxon>Actinomycetes</taxon>
        <taxon>Kineosporiales</taxon>
        <taxon>Kineosporiaceae</taxon>
        <taxon>Kineococcus</taxon>
    </lineage>
</organism>
<keyword evidence="2" id="KW-1185">Reference proteome</keyword>
<reference evidence="2" key="1">
    <citation type="journal article" date="2008" name="PLoS ONE">
        <title>Survival in nuclear waste, extreme resistance, and potential applications gleaned from the genome sequence of Kineococcus radiotolerans SRS30216.</title>
        <authorList>
            <person name="Bagwell C.E."/>
            <person name="Bhat S."/>
            <person name="Hawkins G.M."/>
            <person name="Smith B.W."/>
            <person name="Biswas T."/>
            <person name="Hoover T.R."/>
            <person name="Saunders E."/>
            <person name="Han C.S."/>
            <person name="Tsodikov O.V."/>
            <person name="Shimkets L.J."/>
        </authorList>
    </citation>
    <scope>NUCLEOTIDE SEQUENCE [LARGE SCALE GENOMIC DNA]</scope>
    <source>
        <strain evidence="2">ATCC BAA-149 / DSM 14245 / SRS30216</strain>
    </source>
</reference>
<dbReference type="HOGENOM" id="CLU_2130127_0_0_11"/>